<sequence precursor="true">MRKRALVYCFSAVFAASSIFPSAPPAQQTQGQQTGEPLQELQEQWRQIMKNEHNPAARKPNPDGKPTFGPERERRSSKYSKKRSTRRGSKYSKKRGTRHGSKYSRKKSKRTSVSSRKDSRRYGSKASGKSRYAGKASGKSRYGSKSSKGRAEWKSSKAKSVSKGTGSGRGHKKSLDKTKKSAAKKKSAKR</sequence>
<feature type="signal peptide" evidence="2">
    <location>
        <begin position="1"/>
        <end position="26"/>
    </location>
</feature>
<feature type="compositionally biased region" description="Low complexity" evidence="1">
    <location>
        <begin position="133"/>
        <end position="146"/>
    </location>
</feature>
<feature type="compositionally biased region" description="Low complexity" evidence="1">
    <location>
        <begin position="21"/>
        <end position="44"/>
    </location>
</feature>
<dbReference type="RefSeq" id="WP_011699619.1">
    <property type="nucleotide sequence ID" value="NC_008554.1"/>
</dbReference>
<keyword evidence="2" id="KW-0732">Signal</keyword>
<name>A0LM00_SYNFM</name>
<reference evidence="3 4" key="1">
    <citation type="submission" date="2006-10" db="EMBL/GenBank/DDBJ databases">
        <title>Complete sequence of Syntrophobacter fumaroxidans MPOB.</title>
        <authorList>
            <consortium name="US DOE Joint Genome Institute"/>
            <person name="Copeland A."/>
            <person name="Lucas S."/>
            <person name="Lapidus A."/>
            <person name="Barry K."/>
            <person name="Detter J.C."/>
            <person name="Glavina del Rio T."/>
            <person name="Hammon N."/>
            <person name="Israni S."/>
            <person name="Pitluck S."/>
            <person name="Goltsman E.G."/>
            <person name="Martinez M."/>
            <person name="Schmutz J."/>
            <person name="Larimer F."/>
            <person name="Land M."/>
            <person name="Hauser L."/>
            <person name="Kyrpides N."/>
            <person name="Kim E."/>
            <person name="Boone D.R."/>
            <person name="Brockman F."/>
            <person name="Culley D."/>
            <person name="Ferry J."/>
            <person name="Gunsalus R."/>
            <person name="McInerney M.J."/>
            <person name="Morrison M."/>
            <person name="Plugge C."/>
            <person name="Rohlin L."/>
            <person name="Scholten J."/>
            <person name="Sieber J."/>
            <person name="Stams A.J.M."/>
            <person name="Worm P."/>
            <person name="Henstra A.M."/>
            <person name="Richardson P."/>
        </authorList>
    </citation>
    <scope>NUCLEOTIDE SEQUENCE [LARGE SCALE GENOMIC DNA]</scope>
    <source>
        <strain evidence="4">DSM 10017 / MPOB</strain>
    </source>
</reference>
<evidence type="ECO:0000313" key="3">
    <source>
        <dbReference type="EMBL" id="ABK18452.1"/>
    </source>
</evidence>
<dbReference type="AlphaFoldDB" id="A0LM00"/>
<dbReference type="HOGENOM" id="CLU_1427355_0_0_7"/>
<organism evidence="3 4">
    <name type="scientific">Syntrophobacter fumaroxidans (strain DSM 10017 / MPOB)</name>
    <dbReference type="NCBI Taxonomy" id="335543"/>
    <lineage>
        <taxon>Bacteria</taxon>
        <taxon>Pseudomonadati</taxon>
        <taxon>Thermodesulfobacteriota</taxon>
        <taxon>Syntrophobacteria</taxon>
        <taxon>Syntrophobacterales</taxon>
        <taxon>Syntrophobacteraceae</taxon>
        <taxon>Syntrophobacter</taxon>
    </lineage>
</organism>
<keyword evidence="4" id="KW-1185">Reference proteome</keyword>
<dbReference type="Proteomes" id="UP000001784">
    <property type="component" value="Chromosome"/>
</dbReference>
<feature type="chain" id="PRO_5002626329" evidence="2">
    <location>
        <begin position="27"/>
        <end position="190"/>
    </location>
</feature>
<dbReference type="KEGG" id="sfu:Sfum_2774"/>
<gene>
    <name evidence="3" type="ordered locus">Sfum_2774</name>
</gene>
<dbReference type="InParanoid" id="A0LM00"/>
<proteinExistence type="predicted"/>
<feature type="compositionally biased region" description="Basic residues" evidence="1">
    <location>
        <begin position="77"/>
        <end position="110"/>
    </location>
</feature>
<evidence type="ECO:0000256" key="2">
    <source>
        <dbReference type="SAM" id="SignalP"/>
    </source>
</evidence>
<protein>
    <submittedName>
        <fullName evidence="3">Uncharacterized protein</fullName>
    </submittedName>
</protein>
<feature type="compositionally biased region" description="Basic residues" evidence="1">
    <location>
        <begin position="180"/>
        <end position="190"/>
    </location>
</feature>
<feature type="region of interest" description="Disordered" evidence="1">
    <location>
        <begin position="21"/>
        <end position="190"/>
    </location>
</feature>
<evidence type="ECO:0000256" key="1">
    <source>
        <dbReference type="SAM" id="MobiDB-lite"/>
    </source>
</evidence>
<evidence type="ECO:0000313" key="4">
    <source>
        <dbReference type="Proteomes" id="UP000001784"/>
    </source>
</evidence>
<accession>A0LM00</accession>
<dbReference type="EMBL" id="CP000478">
    <property type="protein sequence ID" value="ABK18452.1"/>
    <property type="molecule type" value="Genomic_DNA"/>
</dbReference>